<dbReference type="Proteomes" id="UP000236182">
    <property type="component" value="Unassembled WGS sequence"/>
</dbReference>
<gene>
    <name evidence="1" type="ORF">C1638_017535</name>
</gene>
<dbReference type="EMBL" id="PPEI02000005">
    <property type="protein sequence ID" value="PWN62295.1"/>
    <property type="molecule type" value="Genomic_DNA"/>
</dbReference>
<comment type="caution">
    <text evidence="1">The sequence shown here is derived from an EMBL/GenBank/DDBJ whole genome shotgun (WGS) entry which is preliminary data.</text>
</comment>
<evidence type="ECO:0000313" key="2">
    <source>
        <dbReference type="Proteomes" id="UP000236182"/>
    </source>
</evidence>
<proteinExistence type="predicted"/>
<protein>
    <submittedName>
        <fullName evidence="1">Uncharacterized protein</fullName>
    </submittedName>
</protein>
<dbReference type="OrthoDB" id="1151453at2"/>
<name>A0A316WLM2_9FLAO</name>
<reference evidence="1" key="1">
    <citation type="submission" date="2018-04" db="EMBL/GenBank/DDBJ databases">
        <title>Draft Genome Sequences of Chryseobacterium lactis NCTC11390T isolated from milk, Chryseobacterium oncorhynchi 701B-08T from rainbow trout, and Chryseobacterium viscerum 687B-08T from diseased fish.</title>
        <authorList>
            <person name="Jeong J.-J."/>
            <person name="Lee Y.J."/>
            <person name="Pathiraja D."/>
            <person name="Park B."/>
            <person name="Choi I.-G."/>
            <person name="Kim K.D."/>
        </authorList>
    </citation>
    <scope>NUCLEOTIDE SEQUENCE [LARGE SCALE GENOMIC DNA]</scope>
    <source>
        <strain evidence="1">701B-08</strain>
    </source>
</reference>
<accession>A0A316WLM2</accession>
<evidence type="ECO:0000313" key="1">
    <source>
        <dbReference type="EMBL" id="PWN62295.1"/>
    </source>
</evidence>
<keyword evidence="2" id="KW-1185">Reference proteome</keyword>
<sequence>MSKPLHRNTLLRYQKIRDLYIKHKTEDIPDTVVLRKYIYPFYPISRTTLNTILNCPIERQLNELTTM</sequence>
<dbReference type="AlphaFoldDB" id="A0A316WLM2"/>
<organism evidence="1 2">
    <name type="scientific">Chryseobacterium oncorhynchi</name>
    <dbReference type="NCBI Taxonomy" id="741074"/>
    <lineage>
        <taxon>Bacteria</taxon>
        <taxon>Pseudomonadati</taxon>
        <taxon>Bacteroidota</taxon>
        <taxon>Flavobacteriia</taxon>
        <taxon>Flavobacteriales</taxon>
        <taxon>Weeksellaceae</taxon>
        <taxon>Chryseobacterium group</taxon>
        <taxon>Chryseobacterium</taxon>
    </lineage>
</organism>